<dbReference type="PANTHER" id="PTHR30570:SF1">
    <property type="entry name" value="PHOSPHATE-BINDING PROTEIN PSTS"/>
    <property type="match status" value="1"/>
</dbReference>
<sequence length="291" mass="31421">MNEPAKSRRIRLLTVTFLALAAAGCLEDGSKDNLVITGSTTVLPPVERCAEVFNQAQDEIRVQVSSGGSGRGIQDAATGIADIGMASREVKDSEIQRFGDLFVEHLIGYDAIAVVVSKDVYESGVRSLSTEEISKIYSGEINNWKYVGGADMMILPVARIPGSGTGETFNEMIMGSISAETEGVEVNALENAEIKTLIVQSDKAIGYLGVGYAKTGDLRAVALDGVFPSEENVKDRTYRLSRPLYLYTWNGTSEKQALFIDFVLGPEGQRILEEEGFFPHGISGREAPGEI</sequence>
<comment type="caution">
    <text evidence="4">The sequence shown here is derived from an EMBL/GenBank/DDBJ whole genome shotgun (WGS) entry which is preliminary data.</text>
</comment>
<dbReference type="PANTHER" id="PTHR30570">
    <property type="entry name" value="PERIPLASMIC PHOSPHATE BINDING COMPONENT OF PHOSPHATE ABC TRANSPORTER"/>
    <property type="match status" value="1"/>
</dbReference>
<dbReference type="CDD" id="cd13653">
    <property type="entry name" value="PBP2_phosphate_like_1"/>
    <property type="match status" value="1"/>
</dbReference>
<name>A0ABT5X6A1_9EURY</name>
<dbReference type="EMBL" id="JARFPK010000009">
    <property type="protein sequence ID" value="MDF0590226.1"/>
    <property type="molecule type" value="Genomic_DNA"/>
</dbReference>
<reference evidence="4 5" key="1">
    <citation type="submission" date="2023-03" db="EMBL/GenBank/DDBJ databases">
        <title>WGS of Methanotrichaceae archaeon Mx.</title>
        <authorList>
            <person name="Sorokin D.Y."/>
            <person name="Merkel A.Y."/>
        </authorList>
    </citation>
    <scope>NUCLEOTIDE SEQUENCE [LARGE SCALE GENOMIC DNA]</scope>
    <source>
        <strain evidence="4 5">Mx</strain>
    </source>
</reference>
<dbReference type="InterPro" id="IPR050811">
    <property type="entry name" value="Phosphate_ABC_transporter"/>
</dbReference>
<keyword evidence="5" id="KW-1185">Reference proteome</keyword>
<feature type="domain" description="PBP" evidence="3">
    <location>
        <begin position="30"/>
        <end position="267"/>
    </location>
</feature>
<keyword evidence="2" id="KW-0732">Signal</keyword>
<evidence type="ECO:0000256" key="2">
    <source>
        <dbReference type="ARBA" id="ARBA00022729"/>
    </source>
</evidence>
<proteinExistence type="predicted"/>
<accession>A0ABT5X6A1</accession>
<dbReference type="RefSeq" id="WP_316965982.1">
    <property type="nucleotide sequence ID" value="NZ_JARFPK010000009.1"/>
</dbReference>
<evidence type="ECO:0000256" key="1">
    <source>
        <dbReference type="ARBA" id="ARBA00022448"/>
    </source>
</evidence>
<keyword evidence="1" id="KW-0813">Transport</keyword>
<dbReference type="Pfam" id="PF12849">
    <property type="entry name" value="PBP_like_2"/>
    <property type="match status" value="1"/>
</dbReference>
<dbReference type="SUPFAM" id="SSF53850">
    <property type="entry name" value="Periplasmic binding protein-like II"/>
    <property type="match status" value="1"/>
</dbReference>
<dbReference type="NCBIfam" id="TIGR02136">
    <property type="entry name" value="ptsS_2"/>
    <property type="match status" value="1"/>
</dbReference>
<dbReference type="PROSITE" id="PS51257">
    <property type="entry name" value="PROKAR_LIPOPROTEIN"/>
    <property type="match status" value="1"/>
</dbReference>
<evidence type="ECO:0000313" key="4">
    <source>
        <dbReference type="EMBL" id="MDF0590226.1"/>
    </source>
</evidence>
<evidence type="ECO:0000259" key="3">
    <source>
        <dbReference type="Pfam" id="PF12849"/>
    </source>
</evidence>
<organism evidence="4 5">
    <name type="scientific">Candidatus Methanocrinis natronophilus</name>
    <dbReference type="NCBI Taxonomy" id="3033396"/>
    <lineage>
        <taxon>Archaea</taxon>
        <taxon>Methanobacteriati</taxon>
        <taxon>Methanobacteriota</taxon>
        <taxon>Stenosarchaea group</taxon>
        <taxon>Methanomicrobia</taxon>
        <taxon>Methanotrichales</taxon>
        <taxon>Methanotrichaceae</taxon>
        <taxon>Methanocrinis</taxon>
    </lineage>
</organism>
<gene>
    <name evidence="4" type="ORF">P0O15_03435</name>
</gene>
<evidence type="ECO:0000313" key="5">
    <source>
        <dbReference type="Proteomes" id="UP001220010"/>
    </source>
</evidence>
<dbReference type="InterPro" id="IPR024370">
    <property type="entry name" value="PBP_domain"/>
</dbReference>
<dbReference type="InterPro" id="IPR011862">
    <property type="entry name" value="Phos-bd"/>
</dbReference>
<protein>
    <submittedName>
        <fullName evidence="4">Phosphate ABC transporter substrate-binding protein</fullName>
    </submittedName>
</protein>
<dbReference type="Proteomes" id="UP001220010">
    <property type="component" value="Unassembled WGS sequence"/>
</dbReference>
<dbReference type="Gene3D" id="3.40.190.10">
    <property type="entry name" value="Periplasmic binding protein-like II"/>
    <property type="match status" value="2"/>
</dbReference>